<evidence type="ECO:0000313" key="4">
    <source>
        <dbReference type="WBParaSite" id="NBR_0001116801-mRNA-1"/>
    </source>
</evidence>
<dbReference type="PROSITE" id="PS01179">
    <property type="entry name" value="PID"/>
    <property type="match status" value="1"/>
</dbReference>
<dbReference type="SMART" id="SM00462">
    <property type="entry name" value="PTB"/>
    <property type="match status" value="1"/>
</dbReference>
<feature type="domain" description="PID" evidence="1">
    <location>
        <begin position="8"/>
        <end position="119"/>
    </location>
</feature>
<gene>
    <name evidence="2" type="ORF">NBR_LOCUS11169</name>
</gene>
<protein>
    <submittedName>
        <fullName evidence="4">PID domain-containing protein</fullName>
    </submittedName>
</protein>
<dbReference type="Pfam" id="PF00640">
    <property type="entry name" value="PID"/>
    <property type="match status" value="1"/>
</dbReference>
<dbReference type="Gene3D" id="2.30.29.30">
    <property type="entry name" value="Pleckstrin-homology domain (PH domain)/Phosphotyrosine-binding domain (PTB)"/>
    <property type="match status" value="1"/>
</dbReference>
<organism evidence="4">
    <name type="scientific">Nippostrongylus brasiliensis</name>
    <name type="common">Rat hookworm</name>
    <dbReference type="NCBI Taxonomy" id="27835"/>
    <lineage>
        <taxon>Eukaryota</taxon>
        <taxon>Metazoa</taxon>
        <taxon>Ecdysozoa</taxon>
        <taxon>Nematoda</taxon>
        <taxon>Chromadorea</taxon>
        <taxon>Rhabditida</taxon>
        <taxon>Rhabditina</taxon>
        <taxon>Rhabditomorpha</taxon>
        <taxon>Strongyloidea</taxon>
        <taxon>Heligmosomidae</taxon>
        <taxon>Nippostrongylus</taxon>
    </lineage>
</organism>
<reference evidence="2 3" key="2">
    <citation type="submission" date="2018-11" db="EMBL/GenBank/DDBJ databases">
        <authorList>
            <consortium name="Pathogen Informatics"/>
        </authorList>
    </citation>
    <scope>NUCLEOTIDE SEQUENCE [LARGE SCALE GENOMIC DNA]</scope>
</reference>
<evidence type="ECO:0000313" key="2">
    <source>
        <dbReference type="EMBL" id="VDL74758.1"/>
    </source>
</evidence>
<dbReference type="AlphaFoldDB" id="A0A158R040"/>
<dbReference type="EMBL" id="UYSL01020470">
    <property type="protein sequence ID" value="VDL74758.1"/>
    <property type="molecule type" value="Genomic_DNA"/>
</dbReference>
<reference evidence="4" key="1">
    <citation type="submission" date="2016-04" db="UniProtKB">
        <authorList>
            <consortium name="WormBaseParasite"/>
        </authorList>
    </citation>
    <scope>IDENTIFICATION</scope>
</reference>
<dbReference type="InterPro" id="IPR006020">
    <property type="entry name" value="PTB/PI_dom"/>
</dbReference>
<sequence>MKSISIFQYLGSFPISNTTPDHVSSRLENFQVPPTSKTVTLSVSLLGVRIHDKQNLLMSHSLRRVCSVIGRTALRQVAYTAMEAAGQTYRRQCHVFQTDAVHQVEEIESVLGNAFQAAIVAKSCTPARPMSMSTPLPVSALPKSEKRTTSTAFMARLLGKGKETIEDKSKR</sequence>
<name>A0A158R040_NIPBR</name>
<evidence type="ECO:0000259" key="1">
    <source>
        <dbReference type="PROSITE" id="PS01179"/>
    </source>
</evidence>
<accession>A0A158R040</accession>
<dbReference type="Proteomes" id="UP000271162">
    <property type="component" value="Unassembled WGS sequence"/>
</dbReference>
<dbReference type="PANTHER" id="PTHR15832:SF2">
    <property type="entry name" value="SH2 DOMAIN-CONTAINING PROTEIN"/>
    <property type="match status" value="1"/>
</dbReference>
<keyword evidence="3" id="KW-1185">Reference proteome</keyword>
<dbReference type="PANTHER" id="PTHR15832">
    <property type="entry name" value="SHC (SRC HOMOLOGY DOMAIN C-TERMINAL) ADAPTOR HOMOLOG"/>
    <property type="match status" value="1"/>
</dbReference>
<dbReference type="InterPro" id="IPR011993">
    <property type="entry name" value="PH-like_dom_sf"/>
</dbReference>
<evidence type="ECO:0000313" key="3">
    <source>
        <dbReference type="Proteomes" id="UP000271162"/>
    </source>
</evidence>
<dbReference type="WBParaSite" id="NBR_0001116801-mRNA-1">
    <property type="protein sequence ID" value="NBR_0001116801-mRNA-1"/>
    <property type="gene ID" value="NBR_0001116801"/>
</dbReference>
<dbReference type="SUPFAM" id="SSF50729">
    <property type="entry name" value="PH domain-like"/>
    <property type="match status" value="1"/>
</dbReference>
<proteinExistence type="predicted"/>